<feature type="domain" description="Tyr recombinase" evidence="5">
    <location>
        <begin position="239"/>
        <end position="411"/>
    </location>
</feature>
<dbReference type="Pfam" id="PF00589">
    <property type="entry name" value="Phage_integrase"/>
    <property type="match status" value="1"/>
</dbReference>
<comment type="similarity">
    <text evidence="1">Belongs to the 'phage' integrase family.</text>
</comment>
<name>A0A7G6VW85_9SPHN</name>
<dbReference type="PANTHER" id="PTHR30629">
    <property type="entry name" value="PROPHAGE INTEGRASE"/>
    <property type="match status" value="1"/>
</dbReference>
<keyword evidence="2" id="KW-0229">DNA integration</keyword>
<keyword evidence="3" id="KW-0238">DNA-binding</keyword>
<dbReference type="EMBL" id="CP060052">
    <property type="protein sequence ID" value="QNE06000.1"/>
    <property type="molecule type" value="Genomic_DNA"/>
</dbReference>
<evidence type="ECO:0000256" key="2">
    <source>
        <dbReference type="ARBA" id="ARBA00022908"/>
    </source>
</evidence>
<dbReference type="InterPro" id="IPR013762">
    <property type="entry name" value="Integrase-like_cat_sf"/>
</dbReference>
<evidence type="ECO:0000256" key="3">
    <source>
        <dbReference type="ARBA" id="ARBA00023125"/>
    </source>
</evidence>
<dbReference type="Pfam" id="PF14659">
    <property type="entry name" value="Phage_int_SAM_3"/>
    <property type="match status" value="1"/>
</dbReference>
<dbReference type="InterPro" id="IPR038488">
    <property type="entry name" value="Integrase_DNA-bd_sf"/>
</dbReference>
<dbReference type="GO" id="GO:0015074">
    <property type="term" value="P:DNA integration"/>
    <property type="evidence" value="ECO:0007669"/>
    <property type="project" value="UniProtKB-KW"/>
</dbReference>
<dbReference type="Pfam" id="PF13356">
    <property type="entry name" value="Arm-DNA-bind_3"/>
    <property type="match status" value="1"/>
</dbReference>
<evidence type="ECO:0000256" key="1">
    <source>
        <dbReference type="ARBA" id="ARBA00008857"/>
    </source>
</evidence>
<organism evidence="6 7">
    <name type="scientific">Croceicoccus marinus</name>
    <dbReference type="NCBI Taxonomy" id="450378"/>
    <lineage>
        <taxon>Bacteria</taxon>
        <taxon>Pseudomonadati</taxon>
        <taxon>Pseudomonadota</taxon>
        <taxon>Alphaproteobacteria</taxon>
        <taxon>Sphingomonadales</taxon>
        <taxon>Erythrobacteraceae</taxon>
        <taxon>Croceicoccus</taxon>
    </lineage>
</organism>
<evidence type="ECO:0000313" key="6">
    <source>
        <dbReference type="EMBL" id="QNE06000.1"/>
    </source>
</evidence>
<evidence type="ECO:0000313" key="7">
    <source>
        <dbReference type="Proteomes" id="UP000515297"/>
    </source>
</evidence>
<dbReference type="InterPro" id="IPR011010">
    <property type="entry name" value="DNA_brk_join_enz"/>
</dbReference>
<dbReference type="InterPro" id="IPR004107">
    <property type="entry name" value="Integrase_SAM-like_N"/>
</dbReference>
<dbReference type="InterPro" id="IPR010998">
    <property type="entry name" value="Integrase_recombinase_N"/>
</dbReference>
<dbReference type="GO" id="GO:0003677">
    <property type="term" value="F:DNA binding"/>
    <property type="evidence" value="ECO:0007669"/>
    <property type="project" value="UniProtKB-KW"/>
</dbReference>
<accession>A0A7G6VW85</accession>
<dbReference type="RefSeq" id="WP_185885043.1">
    <property type="nucleotide sequence ID" value="NZ_CP060052.1"/>
</dbReference>
<dbReference type="GO" id="GO:0006310">
    <property type="term" value="P:DNA recombination"/>
    <property type="evidence" value="ECO:0007669"/>
    <property type="project" value="UniProtKB-KW"/>
</dbReference>
<dbReference type="Proteomes" id="UP000515297">
    <property type="component" value="Chromosome"/>
</dbReference>
<dbReference type="Gene3D" id="1.10.443.10">
    <property type="entry name" value="Intergrase catalytic core"/>
    <property type="match status" value="1"/>
</dbReference>
<dbReference type="InterPro" id="IPR002104">
    <property type="entry name" value="Integrase_catalytic"/>
</dbReference>
<protein>
    <submittedName>
        <fullName evidence="6">Tyrosine-type recombinase/integrase</fullName>
    </submittedName>
</protein>
<dbReference type="InterPro" id="IPR050808">
    <property type="entry name" value="Phage_Integrase"/>
</dbReference>
<dbReference type="CDD" id="cd00796">
    <property type="entry name" value="INT_Rci_Hp1_C"/>
    <property type="match status" value="1"/>
</dbReference>
<dbReference type="Gene3D" id="3.30.160.390">
    <property type="entry name" value="Integrase, DNA-binding domain"/>
    <property type="match status" value="1"/>
</dbReference>
<dbReference type="PROSITE" id="PS51898">
    <property type="entry name" value="TYR_RECOMBINASE"/>
    <property type="match status" value="1"/>
</dbReference>
<dbReference type="PANTHER" id="PTHR30629:SF2">
    <property type="entry name" value="PROPHAGE INTEGRASE INTS-RELATED"/>
    <property type="match status" value="1"/>
</dbReference>
<dbReference type="SUPFAM" id="SSF56349">
    <property type="entry name" value="DNA breaking-rejoining enzymes"/>
    <property type="match status" value="1"/>
</dbReference>
<evidence type="ECO:0000256" key="4">
    <source>
        <dbReference type="ARBA" id="ARBA00023172"/>
    </source>
</evidence>
<sequence length="425" mass="47878">MDRFVLPDGLTIRARQLCLSGTVSGWASNPTSQGNLIMPRRKLDAAFCASATCPPNKKRVDNYDTQTTGFVLEVRPNGGKTYYLRYLDASGRQKQHKIGGYNDITFDQARKKARALRAEVVLGEDPAAKKAKHKAIPLYGDLAKQHLENAKTYQRSYDTTEMYMNRHIIPRWGKMRLDEIKPQAISQWLAEKGETLAPSTVEKLRVLFGRSFELGLKWSVPGCERNPVKAVPRKRFNNKRERFLTSEEADRLLAAAGRSKNPQLRNIIALLLLTGARRSELLKAEWKDVDVERQSWLIPDSKTSKPRYVPLSKAALEVIESLPRYEKCPYLVPNPKTRKPFVGLKTAWDWVRREAGMPDLRLHDLRHSAASFMINAGINLFAVGKVLGHADHQSTMRYSHLADETLLAAVEAGAAKLRGDQPPAA</sequence>
<dbReference type="AlphaFoldDB" id="A0A7G6VW85"/>
<dbReference type="Gene3D" id="1.10.150.130">
    <property type="match status" value="1"/>
</dbReference>
<dbReference type="InterPro" id="IPR025166">
    <property type="entry name" value="Integrase_DNA_bind_dom"/>
</dbReference>
<reference evidence="6 7" key="1">
    <citation type="submission" date="2020-08" db="EMBL/GenBank/DDBJ databases">
        <authorList>
            <person name="Liu G."/>
            <person name="Sun C."/>
        </authorList>
    </citation>
    <scope>NUCLEOTIDE SEQUENCE [LARGE SCALE GENOMIC DNA]</scope>
    <source>
        <strain evidence="6 7">OT19</strain>
    </source>
</reference>
<keyword evidence="4" id="KW-0233">DNA recombination</keyword>
<proteinExistence type="inferred from homology"/>
<evidence type="ECO:0000259" key="5">
    <source>
        <dbReference type="PROSITE" id="PS51898"/>
    </source>
</evidence>
<gene>
    <name evidence="6" type="ORF">H4O24_04970</name>
</gene>